<dbReference type="Proteomes" id="UP001271007">
    <property type="component" value="Unassembled WGS sequence"/>
</dbReference>
<evidence type="ECO:0000256" key="2">
    <source>
        <dbReference type="SAM" id="MobiDB-lite"/>
    </source>
</evidence>
<evidence type="ECO:0000256" key="1">
    <source>
        <dbReference type="SAM" id="Coils"/>
    </source>
</evidence>
<feature type="compositionally biased region" description="Polar residues" evidence="2">
    <location>
        <begin position="276"/>
        <end position="296"/>
    </location>
</feature>
<evidence type="ECO:0000313" key="3">
    <source>
        <dbReference type="EMBL" id="KAK3049342.1"/>
    </source>
</evidence>
<feature type="compositionally biased region" description="Basic and acidic residues" evidence="2">
    <location>
        <begin position="428"/>
        <end position="439"/>
    </location>
</feature>
<protein>
    <submittedName>
        <fullName evidence="3">Uncharacterized protein</fullName>
    </submittedName>
</protein>
<feature type="compositionally biased region" description="Polar residues" evidence="2">
    <location>
        <begin position="331"/>
        <end position="345"/>
    </location>
</feature>
<dbReference type="EMBL" id="JAWDJX010000040">
    <property type="protein sequence ID" value="KAK3049342.1"/>
    <property type="molecule type" value="Genomic_DNA"/>
</dbReference>
<comment type="caution">
    <text evidence="3">The sequence shown here is derived from an EMBL/GenBank/DDBJ whole genome shotgun (WGS) entry which is preliminary data.</text>
</comment>
<feature type="compositionally biased region" description="Polar residues" evidence="2">
    <location>
        <begin position="539"/>
        <end position="550"/>
    </location>
</feature>
<evidence type="ECO:0000313" key="4">
    <source>
        <dbReference type="Proteomes" id="UP001271007"/>
    </source>
</evidence>
<feature type="compositionally biased region" description="Basic and acidic residues" evidence="2">
    <location>
        <begin position="377"/>
        <end position="388"/>
    </location>
</feature>
<feature type="region of interest" description="Disordered" evidence="2">
    <location>
        <begin position="573"/>
        <end position="592"/>
    </location>
</feature>
<feature type="compositionally biased region" description="Basic and acidic residues" evidence="2">
    <location>
        <begin position="198"/>
        <end position="209"/>
    </location>
</feature>
<feature type="compositionally biased region" description="Basic and acidic residues" evidence="2">
    <location>
        <begin position="318"/>
        <end position="330"/>
    </location>
</feature>
<feature type="compositionally biased region" description="Basic and acidic residues" evidence="2">
    <location>
        <begin position="80"/>
        <end position="95"/>
    </location>
</feature>
<feature type="region of interest" description="Disordered" evidence="2">
    <location>
        <begin position="160"/>
        <end position="228"/>
    </location>
</feature>
<feature type="region of interest" description="Disordered" evidence="2">
    <location>
        <begin position="247"/>
        <end position="446"/>
    </location>
</feature>
<feature type="compositionally biased region" description="Polar residues" evidence="2">
    <location>
        <begin position="367"/>
        <end position="376"/>
    </location>
</feature>
<feature type="compositionally biased region" description="Polar residues" evidence="2">
    <location>
        <begin position="1"/>
        <end position="10"/>
    </location>
</feature>
<accession>A0AAJ0DFP7</accession>
<feature type="region of interest" description="Disordered" evidence="2">
    <location>
        <begin position="1"/>
        <end position="143"/>
    </location>
</feature>
<gene>
    <name evidence="3" type="ORF">LTR09_009261</name>
</gene>
<name>A0AAJ0DFP7_9PEZI</name>
<organism evidence="3 4">
    <name type="scientific">Extremus antarcticus</name>
    <dbReference type="NCBI Taxonomy" id="702011"/>
    <lineage>
        <taxon>Eukaryota</taxon>
        <taxon>Fungi</taxon>
        <taxon>Dikarya</taxon>
        <taxon>Ascomycota</taxon>
        <taxon>Pezizomycotina</taxon>
        <taxon>Dothideomycetes</taxon>
        <taxon>Dothideomycetidae</taxon>
        <taxon>Mycosphaerellales</taxon>
        <taxon>Extremaceae</taxon>
        <taxon>Extremus</taxon>
    </lineage>
</organism>
<proteinExistence type="predicted"/>
<sequence>MADIFSTTDKVQAHAEDTQSSGGSGSGYSDLSAMENETDEFGRRLLQHQRDMARVKALSGNQQAFRKARPKPRIADVLAPEERESRLREAQDHQRSGSGGSQESEPPVTVPREWGRRARKQPHWMRNTIEPSEPSENGDAALNGRNGVIFTHRKAFSGDFHWKAGEDDPVQSVEQTPQAHGQPPSTPPSSMRHMNTTLRHDIDSGEHDFSSASLLTSTPVRTRPRRKIDDLARMEMDDMEEEAVARHHMDYTSPNGALRRSSMSKLREQPRANDMPSAQSLSSRPSTAHGSNTNASRIPRRQRGPDKNQENVPPNGEAKGETRDRKRQETESIISRAAQSLTTRPVQRPTHNRNDSMSLLKKLARVSSMSPSPASNKQRDMIDDEKKGTNGTDAPAVRTDSAHSNHAVRPQSRGNASNEDAPELGPLRLERRPVSEGDGRNVQTKTTTLDQTLDAILSPQELPEAKTPTVTGAWVDTTLHIVEEALKGTTISRTSTQPEQTERQAPLSVGVDLRRLNSDPARTKSALTDILRESRAEQHTQTYGESTIQSLEDIVNPETDPTDPTITFDLDQAANDENLDDGRPLTQEQKDRRQESLAIEGMNKHLRSARTNIKDANRGLRRVENRIETVQDTVAPISAPAVIEETVVVVTKPGRFGFVPCDKCGGCYQSVWHALWSEFRSCFYIWDPNYLYRIRLTSLGLLCLTSLIWYILERILCSIYCHPFVTSRKFYDIDPTAPRFPFVIPTLLFRPFFKWGLGEDMYNYMWQALEAWWHKEVFERFITGGNRCYNVHPAMCAYPPPKLETKTTIRSAVEGVRTSRNEWVHAATVTGTRVGRSVLDAIDEAGSMWDDFEVESV</sequence>
<dbReference type="AlphaFoldDB" id="A0AAJ0DFP7"/>
<feature type="compositionally biased region" description="Polar residues" evidence="2">
    <location>
        <begin position="210"/>
        <end position="220"/>
    </location>
</feature>
<feature type="region of interest" description="Disordered" evidence="2">
    <location>
        <begin position="533"/>
        <end position="564"/>
    </location>
</feature>
<feature type="compositionally biased region" description="Basic and acidic residues" evidence="2">
    <location>
        <begin position="40"/>
        <end position="54"/>
    </location>
</feature>
<feature type="coiled-coil region" evidence="1">
    <location>
        <begin position="606"/>
        <end position="633"/>
    </location>
</feature>
<keyword evidence="1" id="KW-0175">Coiled coil</keyword>
<feature type="compositionally biased region" description="Polar residues" evidence="2">
    <location>
        <begin position="188"/>
        <end position="197"/>
    </location>
</feature>
<feature type="compositionally biased region" description="Basic and acidic residues" evidence="2">
    <location>
        <begin position="580"/>
        <end position="592"/>
    </location>
</feature>
<reference evidence="3" key="1">
    <citation type="submission" date="2023-04" db="EMBL/GenBank/DDBJ databases">
        <title>Black Yeasts Isolated from many extreme environments.</title>
        <authorList>
            <person name="Coleine C."/>
            <person name="Stajich J.E."/>
            <person name="Selbmann L."/>
        </authorList>
    </citation>
    <scope>NUCLEOTIDE SEQUENCE</scope>
    <source>
        <strain evidence="3">CCFEE 5312</strain>
    </source>
</reference>
<keyword evidence="4" id="KW-1185">Reference proteome</keyword>